<proteinExistence type="predicted"/>
<keyword evidence="1" id="KW-0472">Membrane</keyword>
<keyword evidence="3" id="KW-1185">Reference proteome</keyword>
<protein>
    <submittedName>
        <fullName evidence="2">Uncharacterized protein</fullName>
    </submittedName>
</protein>
<sequence>MANTFNPKASSSSVSAPTLLCLLPSITIGSMTLCWLASRRVLNTLGAVFPLPVFENDMLRTLGIAPSQLHPSSWASLRAFQFLCHFLFLLPSDSLFLYYHTIHVSKKVSWIRLVPHPDRPLLTEYIIPTSHFCHDFVKLKVIENVSFISDKRPFIPYWRLPVPFTNLCKGDLTLMKG</sequence>
<keyword evidence="1" id="KW-0812">Transmembrane</keyword>
<dbReference type="Proteomes" id="UP000257109">
    <property type="component" value="Unassembled WGS sequence"/>
</dbReference>
<dbReference type="AlphaFoldDB" id="A0A371FEW2"/>
<feature type="transmembrane region" description="Helical" evidence="1">
    <location>
        <begin position="20"/>
        <end position="38"/>
    </location>
</feature>
<evidence type="ECO:0000313" key="2">
    <source>
        <dbReference type="EMBL" id="RDX76825.1"/>
    </source>
</evidence>
<accession>A0A371FEW2</accession>
<gene>
    <name evidence="2" type="ORF">CR513_43120</name>
</gene>
<comment type="caution">
    <text evidence="2">The sequence shown here is derived from an EMBL/GenBank/DDBJ whole genome shotgun (WGS) entry which is preliminary data.</text>
</comment>
<keyword evidence="1" id="KW-1133">Transmembrane helix</keyword>
<dbReference type="EMBL" id="QJKJ01009369">
    <property type="protein sequence ID" value="RDX76825.1"/>
    <property type="molecule type" value="Genomic_DNA"/>
</dbReference>
<reference evidence="2" key="1">
    <citation type="submission" date="2018-05" db="EMBL/GenBank/DDBJ databases">
        <title>Draft genome of Mucuna pruriens seed.</title>
        <authorList>
            <person name="Nnadi N.E."/>
            <person name="Vos R."/>
            <person name="Hasami M.H."/>
            <person name="Devisetty U.K."/>
            <person name="Aguiy J.C."/>
        </authorList>
    </citation>
    <scope>NUCLEOTIDE SEQUENCE [LARGE SCALE GENOMIC DNA]</scope>
    <source>
        <strain evidence="2">JCA_2017</strain>
    </source>
</reference>
<evidence type="ECO:0000313" key="3">
    <source>
        <dbReference type="Proteomes" id="UP000257109"/>
    </source>
</evidence>
<evidence type="ECO:0000256" key="1">
    <source>
        <dbReference type="SAM" id="Phobius"/>
    </source>
</evidence>
<organism evidence="2 3">
    <name type="scientific">Mucuna pruriens</name>
    <name type="common">Velvet bean</name>
    <name type="synonym">Dolichos pruriens</name>
    <dbReference type="NCBI Taxonomy" id="157652"/>
    <lineage>
        <taxon>Eukaryota</taxon>
        <taxon>Viridiplantae</taxon>
        <taxon>Streptophyta</taxon>
        <taxon>Embryophyta</taxon>
        <taxon>Tracheophyta</taxon>
        <taxon>Spermatophyta</taxon>
        <taxon>Magnoliopsida</taxon>
        <taxon>eudicotyledons</taxon>
        <taxon>Gunneridae</taxon>
        <taxon>Pentapetalae</taxon>
        <taxon>rosids</taxon>
        <taxon>fabids</taxon>
        <taxon>Fabales</taxon>
        <taxon>Fabaceae</taxon>
        <taxon>Papilionoideae</taxon>
        <taxon>50 kb inversion clade</taxon>
        <taxon>NPAAA clade</taxon>
        <taxon>indigoferoid/millettioid clade</taxon>
        <taxon>Phaseoleae</taxon>
        <taxon>Mucuna</taxon>
    </lineage>
</organism>
<dbReference type="OrthoDB" id="1436751at2759"/>
<name>A0A371FEW2_MUCPR</name>
<feature type="non-terminal residue" evidence="2">
    <location>
        <position position="1"/>
    </location>
</feature>